<keyword evidence="2" id="KW-1185">Reference proteome</keyword>
<gene>
    <name evidence="1" type="ORF">FuraDRAFT_2429</name>
</gene>
<dbReference type="EMBL" id="ACIS01000006">
    <property type="protein sequence ID" value="EEG08226.1"/>
    <property type="molecule type" value="Genomic_DNA"/>
</dbReference>
<protein>
    <recommendedName>
        <fullName evidence="3">Phage protein</fullName>
    </recommendedName>
</protein>
<comment type="caution">
    <text evidence="1">The sequence shown here is derived from an EMBL/GenBank/DDBJ whole genome shotgun (WGS) entry which is preliminary data.</text>
</comment>
<evidence type="ECO:0008006" key="3">
    <source>
        <dbReference type="Google" id="ProtNLM"/>
    </source>
</evidence>
<evidence type="ECO:0000313" key="2">
    <source>
        <dbReference type="Proteomes" id="UP000003165"/>
    </source>
</evidence>
<name>B9Z4Z4_9NEIS</name>
<dbReference type="Proteomes" id="UP000003165">
    <property type="component" value="Unassembled WGS sequence"/>
</dbReference>
<dbReference type="AlphaFoldDB" id="B9Z4Z4"/>
<dbReference type="RefSeq" id="WP_008954449.1">
    <property type="nucleotide sequence ID" value="NZ_ACIS01000006.1"/>
</dbReference>
<evidence type="ECO:0000313" key="1">
    <source>
        <dbReference type="EMBL" id="EEG08226.1"/>
    </source>
</evidence>
<reference evidence="1 2" key="1">
    <citation type="submission" date="2009-02" db="EMBL/GenBank/DDBJ databases">
        <title>Sequencing of the draft genome and assembly of Lutiella nitroferrum 2002.</title>
        <authorList>
            <consortium name="US DOE Joint Genome Institute (JGI-PGF)"/>
            <person name="Lucas S."/>
            <person name="Copeland A."/>
            <person name="Lapidus A."/>
            <person name="Glavina del Rio T."/>
            <person name="Tice H."/>
            <person name="Bruce D."/>
            <person name="Goodwin L."/>
            <person name="Pitluck S."/>
            <person name="Larimer F."/>
            <person name="Land M.L."/>
            <person name="Hauser L."/>
            <person name="Coates J.D."/>
        </authorList>
    </citation>
    <scope>NUCLEOTIDE SEQUENCE [LARGE SCALE GENOMIC DNA]</scope>
    <source>
        <strain evidence="1 2">2002</strain>
    </source>
</reference>
<organism evidence="1 2">
    <name type="scientific">Pseudogulbenkiania ferrooxidans 2002</name>
    <dbReference type="NCBI Taxonomy" id="279714"/>
    <lineage>
        <taxon>Bacteria</taxon>
        <taxon>Pseudomonadati</taxon>
        <taxon>Pseudomonadota</taxon>
        <taxon>Betaproteobacteria</taxon>
        <taxon>Neisseriales</taxon>
        <taxon>Chromobacteriaceae</taxon>
        <taxon>Pseudogulbenkiania</taxon>
    </lineage>
</organism>
<sequence length="111" mass="11880">MSELKTVTVTLTHGIPFKGRNLKTVVLREPMLDDMIEAEAEANSTFSPLAYRRALVAHQIVSLDGEAIPVTPGMLKVRNGDWQKLVAGLNEAERLGEASAAAESDSSTASS</sequence>
<proteinExistence type="predicted"/>
<accession>B9Z4Z4</accession>